<protein>
    <submittedName>
        <fullName evidence="1">Uncharacterized protein</fullName>
    </submittedName>
</protein>
<dbReference type="RefSeq" id="WP_086312078.1">
    <property type="nucleotide sequence ID" value="NZ_CP147244.1"/>
</dbReference>
<accession>A0AAQ3Y7I3</accession>
<dbReference type="Proteomes" id="UP000194948">
    <property type="component" value="Chromosome"/>
</dbReference>
<proteinExistence type="predicted"/>
<reference evidence="1" key="1">
    <citation type="submission" date="2017-05" db="EMBL/GenBank/DDBJ databases">
        <authorList>
            <consortium name="The Broad Institute Genomics Platform"/>
            <consortium name="The Broad Institute Genomic Center for Infectious Diseases"/>
            <person name="Earl A."/>
            <person name="Manson A."/>
            <person name="Schwartman J."/>
            <person name="Gilmore M."/>
            <person name="Abouelleil A."/>
            <person name="Cao P."/>
            <person name="Chapman S."/>
            <person name="Cusick C."/>
            <person name="Shea T."/>
            <person name="Young S."/>
            <person name="Neafsey D."/>
            <person name="Nusbaum C."/>
            <person name="Birren B."/>
        </authorList>
    </citation>
    <scope>NUCLEOTIDE SEQUENCE</scope>
    <source>
        <strain evidence="1">7F3_DIV0205</strain>
    </source>
</reference>
<evidence type="ECO:0000313" key="1">
    <source>
        <dbReference type="EMBL" id="WYK02202.1"/>
    </source>
</evidence>
<organism evidence="1 2">
    <name type="scientific">Candidatus Enterococcus palustris</name>
    <dbReference type="NCBI Taxonomy" id="1834189"/>
    <lineage>
        <taxon>Bacteria</taxon>
        <taxon>Bacillati</taxon>
        <taxon>Bacillota</taxon>
        <taxon>Bacilli</taxon>
        <taxon>Lactobacillales</taxon>
        <taxon>Enterococcaceae</taxon>
        <taxon>Enterococcus</taxon>
    </lineage>
</organism>
<name>A0AAQ3Y7I3_9ENTE</name>
<sequence>MEREITVEVTCKNCQKQMTGKFLLNTRTDKQDHQRVNIPLGELTLSENELELTCNDNLADDEINLYYYCKNCKTKNHVTVYLTDEMR</sequence>
<gene>
    <name evidence="1" type="ORF">A5821_003345</name>
</gene>
<dbReference type="EMBL" id="CP147244">
    <property type="protein sequence ID" value="WYK02202.1"/>
    <property type="molecule type" value="Genomic_DNA"/>
</dbReference>
<keyword evidence="2" id="KW-1185">Reference proteome</keyword>
<dbReference type="AlphaFoldDB" id="A0AAQ3Y7I3"/>
<reference evidence="1" key="2">
    <citation type="submission" date="2024-03" db="EMBL/GenBank/DDBJ databases">
        <title>The Genome Sequence of Enterococcus sp. DIV0205d.</title>
        <authorList>
            <consortium name="The Broad Institute Genomics Platform"/>
            <consortium name="The Broad Institute Microbial Omics Core"/>
            <consortium name="The Broad Institute Genomic Center for Infectious Diseases"/>
            <person name="Earl A."/>
            <person name="Manson A."/>
            <person name="Gilmore M."/>
            <person name="Schwartman J."/>
            <person name="Shea T."/>
            <person name="Abouelleil A."/>
            <person name="Cao P."/>
            <person name="Chapman S."/>
            <person name="Cusick C."/>
            <person name="Young S."/>
            <person name="Neafsey D."/>
            <person name="Nusbaum C."/>
            <person name="Birren B."/>
        </authorList>
    </citation>
    <scope>NUCLEOTIDE SEQUENCE</scope>
    <source>
        <strain evidence="1">7F3_DIV0205</strain>
    </source>
</reference>
<evidence type="ECO:0000313" key="2">
    <source>
        <dbReference type="Proteomes" id="UP000194948"/>
    </source>
</evidence>